<protein>
    <submittedName>
        <fullName evidence="1">Uncharacterized protein</fullName>
    </submittedName>
</protein>
<dbReference type="Proteomes" id="UP000541185">
    <property type="component" value="Unassembled WGS sequence"/>
</dbReference>
<dbReference type="RefSeq" id="WP_169422759.1">
    <property type="nucleotide sequence ID" value="NZ_JABBFX010000005.1"/>
</dbReference>
<dbReference type="AlphaFoldDB" id="A0A848HG64"/>
<dbReference type="Gene3D" id="2.60.120.10">
    <property type="entry name" value="Jelly Rolls"/>
    <property type="match status" value="1"/>
</dbReference>
<gene>
    <name evidence="1" type="ORF">HHL11_32030</name>
</gene>
<dbReference type="SUPFAM" id="SSF51182">
    <property type="entry name" value="RmlC-like cupins"/>
    <property type="match status" value="1"/>
</dbReference>
<reference evidence="1 2" key="1">
    <citation type="submission" date="2020-04" db="EMBL/GenBank/DDBJ databases">
        <title>Ramlibacter sp. G-1-2-2 isolated from soil.</title>
        <authorList>
            <person name="Dahal R.H."/>
        </authorList>
    </citation>
    <scope>NUCLEOTIDE SEQUENCE [LARGE SCALE GENOMIC DNA]</scope>
    <source>
        <strain evidence="1 2">G-1-2-2</strain>
    </source>
</reference>
<evidence type="ECO:0000313" key="2">
    <source>
        <dbReference type="Proteomes" id="UP000541185"/>
    </source>
</evidence>
<accession>A0A848HG64</accession>
<dbReference type="EMBL" id="JABBFX010000005">
    <property type="protein sequence ID" value="NML48419.1"/>
    <property type="molecule type" value="Genomic_DNA"/>
</dbReference>
<evidence type="ECO:0000313" key="1">
    <source>
        <dbReference type="EMBL" id="NML48419.1"/>
    </source>
</evidence>
<proteinExistence type="predicted"/>
<dbReference type="InterPro" id="IPR014710">
    <property type="entry name" value="RmlC-like_jellyroll"/>
</dbReference>
<sequence>MAQSPEPLRERGFADFSSLPAETQGQQRRWLMRAQNFTCEWFECAAGDAGFAFESEFETLLLAASGALRMAGTTVPADAFAIVPAGRHVVQGDAGAIGLLIASQRADTAGRRILNADSYAQPDARISPTGRPFKRKQALAKPQVLPISEVMASPDKPRLKMLQTETLSINIVDYSGPRDRTALSPHSHKDFEQASFAVHGNFVHHLRTPWGSNADQWREDEHVQAPSPSMVVVPVEVIHTTEGRGEGRHLLLDVFSPPRFDFIANGWVFNAGDYEKVAA</sequence>
<keyword evidence="2" id="KW-1185">Reference proteome</keyword>
<dbReference type="InterPro" id="IPR011051">
    <property type="entry name" value="RmlC_Cupin_sf"/>
</dbReference>
<name>A0A848HG64_9BURK</name>
<comment type="caution">
    <text evidence="1">The sequence shown here is derived from an EMBL/GenBank/DDBJ whole genome shotgun (WGS) entry which is preliminary data.</text>
</comment>
<organism evidence="1 2">
    <name type="scientific">Ramlibacter agri</name>
    <dbReference type="NCBI Taxonomy" id="2728837"/>
    <lineage>
        <taxon>Bacteria</taxon>
        <taxon>Pseudomonadati</taxon>
        <taxon>Pseudomonadota</taxon>
        <taxon>Betaproteobacteria</taxon>
        <taxon>Burkholderiales</taxon>
        <taxon>Comamonadaceae</taxon>
        <taxon>Ramlibacter</taxon>
    </lineage>
</organism>